<dbReference type="InterPro" id="IPR003172">
    <property type="entry name" value="ML_dom"/>
</dbReference>
<feature type="signal peptide" evidence="1">
    <location>
        <begin position="1"/>
        <end position="18"/>
    </location>
</feature>
<name>A0AAD4H7Q3_9FUNG</name>
<evidence type="ECO:0000256" key="1">
    <source>
        <dbReference type="SAM" id="SignalP"/>
    </source>
</evidence>
<accession>A0AAD4H7Q3</accession>
<organism evidence="3 4">
    <name type="scientific">Linnemannia exigua</name>
    <dbReference type="NCBI Taxonomy" id="604196"/>
    <lineage>
        <taxon>Eukaryota</taxon>
        <taxon>Fungi</taxon>
        <taxon>Fungi incertae sedis</taxon>
        <taxon>Mucoromycota</taxon>
        <taxon>Mortierellomycotina</taxon>
        <taxon>Mortierellomycetes</taxon>
        <taxon>Mortierellales</taxon>
        <taxon>Mortierellaceae</taxon>
        <taxon>Linnemannia</taxon>
    </lineage>
</organism>
<feature type="domain" description="MD-2-related lipid-recognition" evidence="2">
    <location>
        <begin position="26"/>
        <end position="144"/>
    </location>
</feature>
<sequence>MKFTSVLTVVACAITASAQSTSSFTNFIDCGGKFVQLFLEDFSLAPSPMCIGKDICITAKGELADDIVPGATLEVFGKHLGQVVYSDKIDLCQALAANGQACPVPYTAKSFKICLKLKPTYLQGSATQFDFIASNGDQQTLFCQRALDRAPRLQGINC</sequence>
<comment type="caution">
    <text evidence="3">The sequence shown here is derived from an EMBL/GenBank/DDBJ whole genome shotgun (WGS) entry which is preliminary data.</text>
</comment>
<dbReference type="Proteomes" id="UP001194580">
    <property type="component" value="Unassembled WGS sequence"/>
</dbReference>
<proteinExistence type="predicted"/>
<keyword evidence="1" id="KW-0732">Signal</keyword>
<feature type="chain" id="PRO_5042163116" description="MD-2-related lipid-recognition domain-containing protein" evidence="1">
    <location>
        <begin position="19"/>
        <end position="158"/>
    </location>
</feature>
<protein>
    <recommendedName>
        <fullName evidence="2">MD-2-related lipid-recognition domain-containing protein</fullName>
    </recommendedName>
</protein>
<dbReference type="Pfam" id="PF02221">
    <property type="entry name" value="E1_DerP2_DerF2"/>
    <property type="match status" value="1"/>
</dbReference>
<dbReference type="AlphaFoldDB" id="A0AAD4H7Q3"/>
<evidence type="ECO:0000259" key="2">
    <source>
        <dbReference type="Pfam" id="PF02221"/>
    </source>
</evidence>
<dbReference type="EMBL" id="JAAAIL010000380">
    <property type="protein sequence ID" value="KAG0276354.1"/>
    <property type="molecule type" value="Genomic_DNA"/>
</dbReference>
<gene>
    <name evidence="3" type="ORF">BGZ95_007659</name>
</gene>
<reference evidence="3" key="1">
    <citation type="journal article" date="2020" name="Fungal Divers.">
        <title>Resolving the Mortierellaceae phylogeny through synthesis of multi-gene phylogenetics and phylogenomics.</title>
        <authorList>
            <person name="Vandepol N."/>
            <person name="Liber J."/>
            <person name="Desiro A."/>
            <person name="Na H."/>
            <person name="Kennedy M."/>
            <person name="Barry K."/>
            <person name="Grigoriev I.V."/>
            <person name="Miller A.N."/>
            <person name="O'Donnell K."/>
            <person name="Stajich J.E."/>
            <person name="Bonito G."/>
        </authorList>
    </citation>
    <scope>NUCLEOTIDE SEQUENCE</scope>
    <source>
        <strain evidence="3">NRRL 28262</strain>
    </source>
</reference>
<evidence type="ECO:0000313" key="3">
    <source>
        <dbReference type="EMBL" id="KAG0276354.1"/>
    </source>
</evidence>
<keyword evidence="4" id="KW-1185">Reference proteome</keyword>
<evidence type="ECO:0000313" key="4">
    <source>
        <dbReference type="Proteomes" id="UP001194580"/>
    </source>
</evidence>